<feature type="domain" description="Tryptophan synthase beta chain-like PALP" evidence="5">
    <location>
        <begin position="34"/>
        <end position="318"/>
    </location>
</feature>
<sequence length="328" mass="32879">MTSLPQIGPSRPGESGTAHPAVDRAAIEAAAARILPHIRRTPVLDLPAPALGTSCDVALKLEQLQVSGSFKARGAFNALLQSGATSVIAASGGNHGAAVAHAAAALGIRAEIHVPAISAPSKVARIREAGAVVMQDGATYAEAFAASERRRAETGATSVHAYDQPEVLAGQGTVAREFEADSPGLTHILVAVGGGGLIGGMAAWLARGPAQLVAVEPEGCPTFHTALRAGSPVDAPVGGLAADSLGARRVGALMFETTRGVVRESVLVPDEAIREAQRRLWSAARLVAEPGGATALAALLCGAWVPPAGARVGVLVCGGNCDPGSVAG</sequence>
<keyword evidence="3" id="KW-0456">Lyase</keyword>
<dbReference type="PROSITE" id="PS00165">
    <property type="entry name" value="DEHYDRATASE_SER_THR"/>
    <property type="match status" value="1"/>
</dbReference>
<keyword evidence="2" id="KW-0663">Pyridoxal phosphate</keyword>
<organism evidence="6 7">
    <name type="scientific">Muricoccus vinaceus</name>
    <dbReference type="NCBI Taxonomy" id="424704"/>
    <lineage>
        <taxon>Bacteria</taxon>
        <taxon>Pseudomonadati</taxon>
        <taxon>Pseudomonadota</taxon>
        <taxon>Alphaproteobacteria</taxon>
        <taxon>Acetobacterales</taxon>
        <taxon>Roseomonadaceae</taxon>
        <taxon>Muricoccus</taxon>
    </lineage>
</organism>
<name>A0ABV6IPC2_9PROT</name>
<dbReference type="InterPro" id="IPR001926">
    <property type="entry name" value="TrpB-like_PALP"/>
</dbReference>
<gene>
    <name evidence="6" type="ORF">ACFFIC_07795</name>
</gene>
<keyword evidence="7" id="KW-1185">Reference proteome</keyword>
<dbReference type="SUPFAM" id="SSF53686">
    <property type="entry name" value="Tryptophan synthase beta subunit-like PLP-dependent enzymes"/>
    <property type="match status" value="1"/>
</dbReference>
<evidence type="ECO:0000313" key="7">
    <source>
        <dbReference type="Proteomes" id="UP001589789"/>
    </source>
</evidence>
<comment type="caution">
    <text evidence="6">The sequence shown here is derived from an EMBL/GenBank/DDBJ whole genome shotgun (WGS) entry which is preliminary data.</text>
</comment>
<dbReference type="InterPro" id="IPR036052">
    <property type="entry name" value="TrpB-like_PALP_sf"/>
</dbReference>
<dbReference type="Pfam" id="PF00291">
    <property type="entry name" value="PALP"/>
    <property type="match status" value="1"/>
</dbReference>
<evidence type="ECO:0000313" key="6">
    <source>
        <dbReference type="EMBL" id="MFC0385459.1"/>
    </source>
</evidence>
<accession>A0ABV6IPC2</accession>
<evidence type="ECO:0000256" key="2">
    <source>
        <dbReference type="ARBA" id="ARBA00022898"/>
    </source>
</evidence>
<dbReference type="PANTHER" id="PTHR48078:SF6">
    <property type="entry name" value="L-THREONINE DEHYDRATASE CATABOLIC TDCB"/>
    <property type="match status" value="1"/>
</dbReference>
<reference evidence="6 7" key="1">
    <citation type="submission" date="2024-09" db="EMBL/GenBank/DDBJ databases">
        <authorList>
            <person name="Sun Q."/>
            <person name="Mori K."/>
        </authorList>
    </citation>
    <scope>NUCLEOTIDE SEQUENCE [LARGE SCALE GENOMIC DNA]</scope>
    <source>
        <strain evidence="6 7">CCM 7468</strain>
    </source>
</reference>
<dbReference type="InterPro" id="IPR050147">
    <property type="entry name" value="Ser/Thr_Dehydratase"/>
</dbReference>
<evidence type="ECO:0000256" key="3">
    <source>
        <dbReference type="ARBA" id="ARBA00023239"/>
    </source>
</evidence>
<dbReference type="Gene3D" id="3.40.50.1100">
    <property type="match status" value="2"/>
</dbReference>
<evidence type="ECO:0000256" key="4">
    <source>
        <dbReference type="SAM" id="MobiDB-lite"/>
    </source>
</evidence>
<proteinExistence type="predicted"/>
<evidence type="ECO:0000259" key="5">
    <source>
        <dbReference type="Pfam" id="PF00291"/>
    </source>
</evidence>
<dbReference type="RefSeq" id="WP_377049605.1">
    <property type="nucleotide sequence ID" value="NZ_JBHLVZ010000005.1"/>
</dbReference>
<evidence type="ECO:0000256" key="1">
    <source>
        <dbReference type="ARBA" id="ARBA00001933"/>
    </source>
</evidence>
<dbReference type="PANTHER" id="PTHR48078">
    <property type="entry name" value="THREONINE DEHYDRATASE, MITOCHONDRIAL-RELATED"/>
    <property type="match status" value="1"/>
</dbReference>
<dbReference type="InterPro" id="IPR000634">
    <property type="entry name" value="Ser/Thr_deHydtase_PyrdxlP-BS"/>
</dbReference>
<feature type="region of interest" description="Disordered" evidence="4">
    <location>
        <begin position="1"/>
        <end position="20"/>
    </location>
</feature>
<dbReference type="Proteomes" id="UP001589789">
    <property type="component" value="Unassembled WGS sequence"/>
</dbReference>
<dbReference type="EMBL" id="JBHLVZ010000005">
    <property type="protein sequence ID" value="MFC0385459.1"/>
    <property type="molecule type" value="Genomic_DNA"/>
</dbReference>
<protein>
    <submittedName>
        <fullName evidence="6">Serine/threonine dehydratase</fullName>
    </submittedName>
</protein>
<dbReference type="NCBIfam" id="NF006094">
    <property type="entry name" value="PRK08246.1"/>
    <property type="match status" value="1"/>
</dbReference>
<comment type="cofactor">
    <cofactor evidence="1">
        <name>pyridoxal 5'-phosphate</name>
        <dbReference type="ChEBI" id="CHEBI:597326"/>
    </cofactor>
</comment>